<evidence type="ECO:0000313" key="4">
    <source>
        <dbReference type="EMBL" id="AMA65199.1"/>
    </source>
</evidence>
<dbReference type="Proteomes" id="UP000069926">
    <property type="component" value="Chromosome"/>
</dbReference>
<dbReference type="SUPFAM" id="SSF53335">
    <property type="entry name" value="S-adenosyl-L-methionine-dependent methyltransferases"/>
    <property type="match status" value="1"/>
</dbReference>
<evidence type="ECO:0000256" key="1">
    <source>
        <dbReference type="ARBA" id="ARBA00022679"/>
    </source>
</evidence>
<feature type="binding site" evidence="3">
    <location>
        <position position="110"/>
    </location>
    <ligand>
        <name>carboxy-S-adenosyl-L-methionine</name>
        <dbReference type="ChEBI" id="CHEBI:134278"/>
    </ligand>
</feature>
<organism evidence="4 5">
    <name type="scientific">Candidatus Arsenophonus lipoptenae</name>
    <dbReference type="NCBI Taxonomy" id="634113"/>
    <lineage>
        <taxon>Bacteria</taxon>
        <taxon>Pseudomonadati</taxon>
        <taxon>Pseudomonadota</taxon>
        <taxon>Gammaproteobacteria</taxon>
        <taxon>Enterobacterales</taxon>
        <taxon>Morganellaceae</taxon>
        <taxon>Arsenophonus</taxon>
    </lineage>
</organism>
<dbReference type="NCBIfam" id="TIGR00452">
    <property type="entry name" value="tRNA 5-methoxyuridine(34)/uridine 5-oxyacetic acid(34) synthase CmoB"/>
    <property type="match status" value="1"/>
</dbReference>
<dbReference type="AlphaFoldDB" id="A0A0X9VF20"/>
<dbReference type="STRING" id="634113.AUT07_00651"/>
<comment type="subunit">
    <text evidence="3">Homotetramer.</text>
</comment>
<dbReference type="HAMAP" id="MF_01590">
    <property type="entry name" value="tRNA_carboxymethyltr_CmoB"/>
    <property type="match status" value="1"/>
</dbReference>
<keyword evidence="1 3" id="KW-0808">Transferase</keyword>
<evidence type="ECO:0000313" key="5">
    <source>
        <dbReference type="Proteomes" id="UP000069926"/>
    </source>
</evidence>
<keyword evidence="2 3" id="KW-0819">tRNA processing</keyword>
<dbReference type="GO" id="GO:0002098">
    <property type="term" value="P:tRNA wobble uridine modification"/>
    <property type="evidence" value="ECO:0007669"/>
    <property type="project" value="InterPro"/>
</dbReference>
<feature type="binding site" evidence="3">
    <location>
        <begin position="152"/>
        <end position="154"/>
    </location>
    <ligand>
        <name>carboxy-S-adenosyl-L-methionine</name>
        <dbReference type="ChEBI" id="CHEBI:134278"/>
    </ligand>
</feature>
<sequence>MIDFNYFYKQIAVSSLSNWLEVLPNQIKQWKKNTKCHQFKNWQKIVQNLPCITPSNLDLKTGVIAKNMNNQFIKKKQWIIQLLKKLTPWRKGPFDIYDINIDCEWRSDWKWNRISPHISPLMNKKVLDVGCGNGYFMWRMIGEGAKIVIGIDPSQLFLHQFEAIRKLIGNNQKLHLLPLKIEQLPKLSAFDTVFSMGVLYHCRSPLDHICQLKNQLISGGELVLESLVILGNESQCLIPHNSYAKMRNIYFIPSAEMIKLWLEKCGFYDVCIIDQTVTTIQEQRKTTWMEGESLENFLNPNNINFTIEGYPAPLRAVLIAKNK</sequence>
<dbReference type="NCBIfam" id="NF011650">
    <property type="entry name" value="PRK15068.1"/>
    <property type="match status" value="1"/>
</dbReference>
<comment type="catalytic activity">
    <reaction evidence="3">
        <text>carboxy-S-adenosyl-L-methionine + 5-hydroxyuridine(34) in tRNA = 5-carboxymethoxyuridine(34) in tRNA + S-adenosyl-L-homocysteine + H(+)</text>
        <dbReference type="Rhea" id="RHEA:52848"/>
        <dbReference type="Rhea" id="RHEA-COMP:13381"/>
        <dbReference type="Rhea" id="RHEA-COMP:13383"/>
        <dbReference type="ChEBI" id="CHEBI:15378"/>
        <dbReference type="ChEBI" id="CHEBI:57856"/>
        <dbReference type="ChEBI" id="CHEBI:134278"/>
        <dbReference type="ChEBI" id="CHEBI:136877"/>
        <dbReference type="ChEBI" id="CHEBI:136879"/>
    </reaction>
</comment>
<dbReference type="InterPro" id="IPR010017">
    <property type="entry name" value="CmoB"/>
</dbReference>
<evidence type="ECO:0000256" key="3">
    <source>
        <dbReference type="HAMAP-Rule" id="MF_01590"/>
    </source>
</evidence>
<dbReference type="InterPro" id="IPR029063">
    <property type="entry name" value="SAM-dependent_MTases_sf"/>
</dbReference>
<proteinExistence type="inferred from homology"/>
<dbReference type="GO" id="GO:0032259">
    <property type="term" value="P:methylation"/>
    <property type="evidence" value="ECO:0007669"/>
    <property type="project" value="UniProtKB-KW"/>
</dbReference>
<keyword evidence="5" id="KW-1185">Reference proteome</keyword>
<dbReference type="RefSeq" id="WP_066284057.1">
    <property type="nucleotide sequence ID" value="NZ_CP013920.1"/>
</dbReference>
<dbReference type="PANTHER" id="PTHR43861">
    <property type="entry name" value="TRANS-ACONITATE 2-METHYLTRANSFERASE-RELATED"/>
    <property type="match status" value="1"/>
</dbReference>
<dbReference type="CDD" id="cd02440">
    <property type="entry name" value="AdoMet_MTases"/>
    <property type="match status" value="1"/>
</dbReference>
<dbReference type="Gene3D" id="3.40.50.150">
    <property type="entry name" value="Vaccinia Virus protein VP39"/>
    <property type="match status" value="1"/>
</dbReference>
<protein>
    <recommendedName>
        <fullName evidence="3">tRNA U34 carboxymethyltransferase</fullName>
        <ecNumber evidence="3">2.5.1.-</ecNumber>
    </recommendedName>
</protein>
<reference evidence="4 5" key="1">
    <citation type="submission" date="2016-01" db="EMBL/GenBank/DDBJ databases">
        <title>Genome sequence of Ca. Arsenophonus lipopteni, the exclusive symbiont of a blood sucking fly Lipoptena cervi (Diptera: Hippoboscidae).</title>
        <authorList>
            <person name="Novakova E."/>
            <person name="Hypsa V."/>
            <person name="Nguyen P."/>
            <person name="Husnik F."/>
            <person name="Darby A.C."/>
        </authorList>
    </citation>
    <scope>NUCLEOTIDE SEQUENCE [LARGE SCALE GENOMIC DNA]</scope>
    <source>
        <strain evidence="4 5">CB</strain>
    </source>
</reference>
<comment type="similarity">
    <text evidence="3">Belongs to the class I-like SAM-binding methyltransferase superfamily. CmoB family.</text>
</comment>
<dbReference type="InterPro" id="IPR027555">
    <property type="entry name" value="Mo5U34_MeTrfas-like"/>
</dbReference>
<feature type="binding site" evidence="3">
    <location>
        <begin position="181"/>
        <end position="182"/>
    </location>
    <ligand>
        <name>carboxy-S-adenosyl-L-methionine</name>
        <dbReference type="ChEBI" id="CHEBI:134278"/>
    </ligand>
</feature>
<feature type="binding site" evidence="3">
    <location>
        <position position="196"/>
    </location>
    <ligand>
        <name>carboxy-S-adenosyl-L-methionine</name>
        <dbReference type="ChEBI" id="CHEBI:134278"/>
    </ligand>
</feature>
<feature type="binding site" evidence="3">
    <location>
        <position position="105"/>
    </location>
    <ligand>
        <name>carboxy-S-adenosyl-L-methionine</name>
        <dbReference type="ChEBI" id="CHEBI:134278"/>
    </ligand>
</feature>
<evidence type="ECO:0000256" key="2">
    <source>
        <dbReference type="ARBA" id="ARBA00022694"/>
    </source>
</evidence>
<dbReference type="EC" id="2.5.1.-" evidence="3"/>
<comment type="function">
    <text evidence="3">Catalyzes carboxymethyl transfer from carboxy-S-adenosyl-L-methionine (Cx-SAM) to 5-hydroxyuridine (ho5U) to form 5-carboxymethoxyuridine (cmo5U) at position 34 in tRNAs.</text>
</comment>
<dbReference type="Pfam" id="PF08003">
    <property type="entry name" value="Methyltransf_9"/>
    <property type="match status" value="1"/>
</dbReference>
<feature type="binding site" evidence="3">
    <location>
        <position position="91"/>
    </location>
    <ligand>
        <name>carboxy-S-adenosyl-L-methionine</name>
        <dbReference type="ChEBI" id="CHEBI:134278"/>
    </ligand>
</feature>
<keyword evidence="4" id="KW-0489">Methyltransferase</keyword>
<dbReference type="KEGG" id="asy:AUT07_00651"/>
<name>A0A0X9VF20_9GAMM</name>
<dbReference type="EMBL" id="CP013920">
    <property type="protein sequence ID" value="AMA65199.1"/>
    <property type="molecule type" value="Genomic_DNA"/>
</dbReference>
<accession>A0A0X9VF20</accession>
<gene>
    <name evidence="3 4" type="primary">cmoB</name>
    <name evidence="4" type="ORF">AUT07_00651</name>
</gene>
<feature type="binding site" evidence="3">
    <location>
        <position position="130"/>
    </location>
    <ligand>
        <name>carboxy-S-adenosyl-L-methionine</name>
        <dbReference type="ChEBI" id="CHEBI:134278"/>
    </ligand>
</feature>
<feature type="binding site" evidence="3">
    <location>
        <position position="200"/>
    </location>
    <ligand>
        <name>carboxy-S-adenosyl-L-methionine</name>
        <dbReference type="ChEBI" id="CHEBI:134278"/>
    </ligand>
</feature>
<dbReference type="GO" id="GO:0016765">
    <property type="term" value="F:transferase activity, transferring alkyl or aryl (other than methyl) groups"/>
    <property type="evidence" value="ECO:0007669"/>
    <property type="project" value="UniProtKB-UniRule"/>
</dbReference>
<dbReference type="OrthoDB" id="9773188at2"/>
<dbReference type="PATRIC" id="fig|634113.3.peg.612"/>
<feature type="binding site" evidence="3">
    <location>
        <position position="315"/>
    </location>
    <ligand>
        <name>carboxy-S-adenosyl-L-methionine</name>
        <dbReference type="ChEBI" id="CHEBI:134278"/>
    </ligand>
</feature>
<dbReference type="GO" id="GO:0008168">
    <property type="term" value="F:methyltransferase activity"/>
    <property type="evidence" value="ECO:0007669"/>
    <property type="project" value="UniProtKB-KW"/>
</dbReference>